<dbReference type="GO" id="GO:0005524">
    <property type="term" value="F:ATP binding"/>
    <property type="evidence" value="ECO:0007669"/>
    <property type="project" value="InterPro"/>
</dbReference>
<dbReference type="InterPro" id="IPR011009">
    <property type="entry name" value="Kinase-like_dom_sf"/>
</dbReference>
<dbReference type="PROSITE" id="PS50011">
    <property type="entry name" value="PROTEIN_KINASE_DOM"/>
    <property type="match status" value="1"/>
</dbReference>
<dbReference type="EMBL" id="JAUHHV010000010">
    <property type="protein sequence ID" value="KAK1410782.1"/>
    <property type="molecule type" value="Genomic_DNA"/>
</dbReference>
<keyword evidence="4" id="KW-1185">Reference proteome</keyword>
<comment type="caution">
    <text evidence="3">The sequence shown here is derived from an EMBL/GenBank/DDBJ whole genome shotgun (WGS) entry which is preliminary data.</text>
</comment>
<accession>A0AAD8JUD5</accession>
<gene>
    <name evidence="3" type="ORF">QVD17_37321</name>
</gene>
<dbReference type="PANTHER" id="PTHR27003">
    <property type="entry name" value="OS07G0166700 PROTEIN"/>
    <property type="match status" value="1"/>
</dbReference>
<organism evidence="3 4">
    <name type="scientific">Tagetes erecta</name>
    <name type="common">African marigold</name>
    <dbReference type="NCBI Taxonomy" id="13708"/>
    <lineage>
        <taxon>Eukaryota</taxon>
        <taxon>Viridiplantae</taxon>
        <taxon>Streptophyta</taxon>
        <taxon>Embryophyta</taxon>
        <taxon>Tracheophyta</taxon>
        <taxon>Spermatophyta</taxon>
        <taxon>Magnoliopsida</taxon>
        <taxon>eudicotyledons</taxon>
        <taxon>Gunneridae</taxon>
        <taxon>Pentapetalae</taxon>
        <taxon>asterids</taxon>
        <taxon>campanulids</taxon>
        <taxon>Asterales</taxon>
        <taxon>Asteraceae</taxon>
        <taxon>Asteroideae</taxon>
        <taxon>Heliantheae alliance</taxon>
        <taxon>Tageteae</taxon>
        <taxon>Tagetes</taxon>
    </lineage>
</organism>
<dbReference type="SUPFAM" id="SSF56112">
    <property type="entry name" value="Protein kinase-like (PK-like)"/>
    <property type="match status" value="1"/>
</dbReference>
<evidence type="ECO:0000259" key="2">
    <source>
        <dbReference type="PROSITE" id="PS50011"/>
    </source>
</evidence>
<evidence type="ECO:0000256" key="1">
    <source>
        <dbReference type="SAM" id="Coils"/>
    </source>
</evidence>
<name>A0AAD8JUD5_TARER</name>
<proteinExistence type="predicted"/>
<dbReference type="PANTHER" id="PTHR27003:SF471">
    <property type="entry name" value="VASCULAR ENDOTHELIAL GROWTH FACTOR RECEPTOR 2 (VEGFR2)-RELATED"/>
    <property type="match status" value="1"/>
</dbReference>
<evidence type="ECO:0000313" key="4">
    <source>
        <dbReference type="Proteomes" id="UP001229421"/>
    </source>
</evidence>
<dbReference type="InterPro" id="IPR045272">
    <property type="entry name" value="ANXUR1/2-like"/>
</dbReference>
<dbReference type="GO" id="GO:0005886">
    <property type="term" value="C:plasma membrane"/>
    <property type="evidence" value="ECO:0007669"/>
    <property type="project" value="TreeGrafter"/>
</dbReference>
<feature type="domain" description="Protein kinase" evidence="2">
    <location>
        <begin position="73"/>
        <end position="358"/>
    </location>
</feature>
<feature type="coiled-coil region" evidence="1">
    <location>
        <begin position="30"/>
        <end position="57"/>
    </location>
</feature>
<dbReference type="AlphaFoldDB" id="A0AAD8JUD5"/>
<protein>
    <recommendedName>
        <fullName evidence="2">Protein kinase domain-containing protein</fullName>
    </recommendedName>
</protein>
<dbReference type="Proteomes" id="UP001229421">
    <property type="component" value="Unassembled WGS sequence"/>
</dbReference>
<reference evidence="3" key="1">
    <citation type="journal article" date="2023" name="bioRxiv">
        <title>Improved chromosome-level genome assembly for marigold (Tagetes erecta).</title>
        <authorList>
            <person name="Jiang F."/>
            <person name="Yuan L."/>
            <person name="Wang S."/>
            <person name="Wang H."/>
            <person name="Xu D."/>
            <person name="Wang A."/>
            <person name="Fan W."/>
        </authorList>
    </citation>
    <scope>NUCLEOTIDE SEQUENCE</scope>
    <source>
        <strain evidence="3">WSJ</strain>
        <tissue evidence="3">Leaf</tissue>
    </source>
</reference>
<dbReference type="Gene3D" id="1.10.510.10">
    <property type="entry name" value="Transferase(Phosphotransferase) domain 1"/>
    <property type="match status" value="1"/>
</dbReference>
<dbReference type="GO" id="GO:0004714">
    <property type="term" value="F:transmembrane receptor protein tyrosine kinase activity"/>
    <property type="evidence" value="ECO:0007669"/>
    <property type="project" value="InterPro"/>
</dbReference>
<dbReference type="Gene3D" id="3.30.200.20">
    <property type="entry name" value="Phosphorylase Kinase, domain 1"/>
    <property type="match status" value="1"/>
</dbReference>
<dbReference type="InterPro" id="IPR000719">
    <property type="entry name" value="Prot_kinase_dom"/>
</dbReference>
<dbReference type="GO" id="GO:0009506">
    <property type="term" value="C:plasmodesma"/>
    <property type="evidence" value="ECO:0007669"/>
    <property type="project" value="TreeGrafter"/>
</dbReference>
<dbReference type="Pfam" id="PF07714">
    <property type="entry name" value="PK_Tyr_Ser-Thr"/>
    <property type="match status" value="1"/>
</dbReference>
<dbReference type="InterPro" id="IPR001245">
    <property type="entry name" value="Ser-Thr/Tyr_kinase_cat_dom"/>
</dbReference>
<sequence length="364" mass="42503">MSPISFVKYSDVAYSCLNEDQTHRPNVNYIVDELEKALELEQQYENVRKKLVRLKNRHLKIRLTDIKFATDNFSETHKIFSLFNYNCYRAELLQHGKQNASTVVIKRISSRQELYQELHFVRDFEVLTHVNHPNIVTLFGFCIEADEMILCFDNVSKGYLANYLSSNEERLVLTWEKRLKICIDVARALNYLHDQKMIINRDICAWNIGLDENWGAKIVNFHFSTPVPSNQEDGDNLNWMGRTCYRDPEYEENGMLKKESDVYSFGVVLFEVLCGRLADNPIYTKENERGLAHLARHNFHNGTQEDMIDPIIMEETKENNTDSLSIFIDIANQCMAENQEQRPTMKVVVDELEKTLFFSSNSTP</sequence>
<keyword evidence="1" id="KW-0175">Coiled coil</keyword>
<evidence type="ECO:0000313" key="3">
    <source>
        <dbReference type="EMBL" id="KAK1410782.1"/>
    </source>
</evidence>